<dbReference type="Proteomes" id="UP000199300">
    <property type="component" value="Unassembled WGS sequence"/>
</dbReference>
<dbReference type="InterPro" id="IPR004453">
    <property type="entry name" value="QueG"/>
</dbReference>
<dbReference type="Pfam" id="PF08331">
    <property type="entry name" value="QueG_DUF1730"/>
    <property type="match status" value="1"/>
</dbReference>
<dbReference type="OrthoDB" id="9784571at2"/>
<accession>A0A1H8R0A2</accession>
<dbReference type="InterPro" id="IPR017896">
    <property type="entry name" value="4Fe4S_Fe-S-bd"/>
</dbReference>
<dbReference type="EMBL" id="FODJ01000009">
    <property type="protein sequence ID" value="SEO60000.1"/>
    <property type="molecule type" value="Genomic_DNA"/>
</dbReference>
<reference evidence="10 11" key="1">
    <citation type="submission" date="2016-10" db="EMBL/GenBank/DDBJ databases">
        <authorList>
            <person name="de Groot N.N."/>
        </authorList>
    </citation>
    <scope>NUCLEOTIDE SEQUENCE [LARGE SCALE GENOMIC DNA]</scope>
    <source>
        <strain evidence="10 11">CGMCC 1.10434</strain>
    </source>
</reference>
<evidence type="ECO:0000256" key="4">
    <source>
        <dbReference type="ARBA" id="ARBA00022723"/>
    </source>
</evidence>
<dbReference type="NCBIfam" id="TIGR00276">
    <property type="entry name" value="tRNA epoxyqueuosine(34) reductase QueG"/>
    <property type="match status" value="1"/>
</dbReference>
<evidence type="ECO:0000256" key="6">
    <source>
        <dbReference type="ARBA" id="ARBA00023002"/>
    </source>
</evidence>
<dbReference type="Gene3D" id="1.25.10.10">
    <property type="entry name" value="Leucine-rich Repeat Variant"/>
    <property type="match status" value="1"/>
</dbReference>
<keyword evidence="2" id="KW-0963">Cytoplasm</keyword>
<sequence>MANEQLKEEIISYAKQIGIDKIGFAAANPFAEMKARLQMQQEDGFQSGFEKGTLEERTNPALHLEDAESIIAIAVAYPSRMRDRPLNKKGQRRGNFCRASWGHDYHDVLNSRLELLTAFIAERVPGFRSRSMVDTGELSDRAVAERAGIGWSGKNSFIITPEFGSYVYLGEMITNVPFPSDQPLDDQCGDCTMCLDNCPTGALVAPGRLNAQNCIAFVTQTKGFLADEYRSKIGNQLYGFDTCQLVCPKNKGIDVHHHPELEPDPELVKPELIPLLSISNKEFKERFGKMSGSWRGKKPIQRNAILALAHYREQTAVDELIRLMRDDPRPVIRGTAAWAIGKIGRYDSYDAIRSALEIEQDPEVRNEMEKGLAFEQAQV</sequence>
<dbReference type="SUPFAM" id="SSF46548">
    <property type="entry name" value="alpha-helical ferredoxin"/>
    <property type="match status" value="1"/>
</dbReference>
<protein>
    <submittedName>
        <fullName evidence="10">Epoxyqueuosine reductase</fullName>
    </submittedName>
</protein>
<keyword evidence="5" id="KW-0671">Queuosine biosynthesis</keyword>
<dbReference type="PROSITE" id="PS00198">
    <property type="entry name" value="4FE4S_FER_1"/>
    <property type="match status" value="1"/>
</dbReference>
<organism evidence="10 11">
    <name type="scientific">Amphibacillus marinus</name>
    <dbReference type="NCBI Taxonomy" id="872970"/>
    <lineage>
        <taxon>Bacteria</taxon>
        <taxon>Bacillati</taxon>
        <taxon>Bacillota</taxon>
        <taxon>Bacilli</taxon>
        <taxon>Bacillales</taxon>
        <taxon>Bacillaceae</taxon>
        <taxon>Amphibacillus</taxon>
    </lineage>
</organism>
<dbReference type="GO" id="GO:0051539">
    <property type="term" value="F:4 iron, 4 sulfur cluster binding"/>
    <property type="evidence" value="ECO:0007669"/>
    <property type="project" value="UniProtKB-KW"/>
</dbReference>
<dbReference type="InterPro" id="IPR013542">
    <property type="entry name" value="QueG_DUF1730"/>
</dbReference>
<dbReference type="Pfam" id="PF13646">
    <property type="entry name" value="HEAT_2"/>
    <property type="match status" value="1"/>
</dbReference>
<keyword evidence="11" id="KW-1185">Reference proteome</keyword>
<dbReference type="PANTHER" id="PTHR30002:SF4">
    <property type="entry name" value="EPOXYQUEUOSINE REDUCTASE"/>
    <property type="match status" value="1"/>
</dbReference>
<dbReference type="PANTHER" id="PTHR30002">
    <property type="entry name" value="EPOXYQUEUOSINE REDUCTASE"/>
    <property type="match status" value="1"/>
</dbReference>
<gene>
    <name evidence="10" type="ORF">SAMN04488134_109112</name>
</gene>
<name>A0A1H8R0A2_9BACI</name>
<evidence type="ECO:0000256" key="1">
    <source>
        <dbReference type="ARBA" id="ARBA00022485"/>
    </source>
</evidence>
<dbReference type="SMART" id="SM00567">
    <property type="entry name" value="EZ_HEAT"/>
    <property type="match status" value="2"/>
</dbReference>
<evidence type="ECO:0000256" key="3">
    <source>
        <dbReference type="ARBA" id="ARBA00022694"/>
    </source>
</evidence>
<dbReference type="InterPro" id="IPR016024">
    <property type="entry name" value="ARM-type_fold"/>
</dbReference>
<feature type="domain" description="4Fe-4S ferredoxin-type" evidence="9">
    <location>
        <begin position="179"/>
        <end position="208"/>
    </location>
</feature>
<keyword evidence="1" id="KW-0004">4Fe-4S</keyword>
<dbReference type="GO" id="GO:0008616">
    <property type="term" value="P:tRNA queuosine(34) biosynthetic process"/>
    <property type="evidence" value="ECO:0007669"/>
    <property type="project" value="UniProtKB-KW"/>
</dbReference>
<evidence type="ECO:0000256" key="7">
    <source>
        <dbReference type="ARBA" id="ARBA00023004"/>
    </source>
</evidence>
<evidence type="ECO:0000256" key="8">
    <source>
        <dbReference type="ARBA" id="ARBA00023014"/>
    </source>
</evidence>
<evidence type="ECO:0000313" key="10">
    <source>
        <dbReference type="EMBL" id="SEO60000.1"/>
    </source>
</evidence>
<dbReference type="SUPFAM" id="SSF48371">
    <property type="entry name" value="ARM repeat"/>
    <property type="match status" value="1"/>
</dbReference>
<evidence type="ECO:0000259" key="9">
    <source>
        <dbReference type="PROSITE" id="PS51379"/>
    </source>
</evidence>
<dbReference type="Pfam" id="PF13484">
    <property type="entry name" value="Fer4_16"/>
    <property type="match status" value="1"/>
</dbReference>
<proteinExistence type="predicted"/>
<keyword evidence="4" id="KW-0479">Metal-binding</keyword>
<evidence type="ECO:0000256" key="5">
    <source>
        <dbReference type="ARBA" id="ARBA00022785"/>
    </source>
</evidence>
<keyword evidence="3" id="KW-0819">tRNA processing</keyword>
<dbReference type="AlphaFoldDB" id="A0A1H8R0A2"/>
<dbReference type="GO" id="GO:0046872">
    <property type="term" value="F:metal ion binding"/>
    <property type="evidence" value="ECO:0007669"/>
    <property type="project" value="UniProtKB-KW"/>
</dbReference>
<dbReference type="InterPro" id="IPR011989">
    <property type="entry name" value="ARM-like"/>
</dbReference>
<keyword evidence="6" id="KW-0560">Oxidoreductase</keyword>
<evidence type="ECO:0000256" key="2">
    <source>
        <dbReference type="ARBA" id="ARBA00022490"/>
    </source>
</evidence>
<dbReference type="InterPro" id="IPR004155">
    <property type="entry name" value="PBS_lyase_HEAT"/>
</dbReference>
<dbReference type="RefSeq" id="WP_091498877.1">
    <property type="nucleotide sequence ID" value="NZ_FODJ01000009.1"/>
</dbReference>
<keyword evidence="7" id="KW-0408">Iron</keyword>
<dbReference type="STRING" id="872970.SAMN04488134_109112"/>
<keyword evidence="8" id="KW-0411">Iron-sulfur</keyword>
<dbReference type="InterPro" id="IPR017900">
    <property type="entry name" value="4Fe4S_Fe_S_CS"/>
</dbReference>
<dbReference type="PROSITE" id="PS51379">
    <property type="entry name" value="4FE4S_FER_2"/>
    <property type="match status" value="1"/>
</dbReference>
<evidence type="ECO:0000313" key="11">
    <source>
        <dbReference type="Proteomes" id="UP000199300"/>
    </source>
</evidence>
<dbReference type="GO" id="GO:0052693">
    <property type="term" value="F:epoxyqueuosine reductase activity"/>
    <property type="evidence" value="ECO:0007669"/>
    <property type="project" value="TreeGrafter"/>
</dbReference>